<organism evidence="2 3">
    <name type="scientific">Antrodiella citrinella</name>
    <dbReference type="NCBI Taxonomy" id="2447956"/>
    <lineage>
        <taxon>Eukaryota</taxon>
        <taxon>Fungi</taxon>
        <taxon>Dikarya</taxon>
        <taxon>Basidiomycota</taxon>
        <taxon>Agaricomycotina</taxon>
        <taxon>Agaricomycetes</taxon>
        <taxon>Polyporales</taxon>
        <taxon>Steccherinaceae</taxon>
        <taxon>Antrodiella</taxon>
    </lineage>
</organism>
<gene>
    <name evidence="2" type="ORF">EUX98_g2804</name>
</gene>
<dbReference type="PANTHER" id="PTHR32100">
    <property type="entry name" value="OMEGA-6 FATTY ACID DESATURASE, CHLOROPLASTIC"/>
    <property type="match status" value="1"/>
</dbReference>
<evidence type="ECO:0000259" key="1">
    <source>
        <dbReference type="Pfam" id="PF00487"/>
    </source>
</evidence>
<dbReference type="GO" id="GO:0006629">
    <property type="term" value="P:lipid metabolic process"/>
    <property type="evidence" value="ECO:0007669"/>
    <property type="project" value="InterPro"/>
</dbReference>
<dbReference type="InterPro" id="IPR012171">
    <property type="entry name" value="Fatty_acid_desaturase"/>
</dbReference>
<comment type="caution">
    <text evidence="2">The sequence shown here is derived from an EMBL/GenBank/DDBJ whole genome shotgun (WGS) entry which is preliminary data.</text>
</comment>
<dbReference type="Pfam" id="PF00487">
    <property type="entry name" value="FA_desaturase"/>
    <property type="match status" value="2"/>
</dbReference>
<dbReference type="Proteomes" id="UP000308730">
    <property type="component" value="Unassembled WGS sequence"/>
</dbReference>
<dbReference type="GO" id="GO:0016491">
    <property type="term" value="F:oxidoreductase activity"/>
    <property type="evidence" value="ECO:0007669"/>
    <property type="project" value="InterPro"/>
</dbReference>
<sequence length="407" mass="47428">MNLDAPEYSHRLSTDFTPLPTSLKPGELYAAVPKHLFERSTITSSRYILRHLSFALVFAWGAYHIEEVAGYFGGGYWVERALWGTYWFWQSIIFTGFWVLGHEAGHDALSPSHAVNEVIGVILHTFLLTPYHAWRLTHRTHHKKTNHMNHDETHLPWRRSDWTGLPPEKEATEHDYKDLVEETPAFTLFRLVIRQFIGFQMYILNNRKGNPKYYGKFTSHYDPDAKLFKPKDRTQIIFSDICILSMIALLTYWDPTVPYYRDKEWTFLRGALGTVDRPMFGWIGRFFWFGVAHDHVAHHIFHAIPFYNLPEVTEAIKPILGEYYLYDSTPTLYALWRSFTQCQFVEDEGGVVFYKNQQGRAQVRVSPEVHSGLEPSKTNGYVEVANATDDHTDEIGHIEKDYSEVEL</sequence>
<keyword evidence="3" id="KW-1185">Reference proteome</keyword>
<reference evidence="2 3" key="1">
    <citation type="submission" date="2019-02" db="EMBL/GenBank/DDBJ databases">
        <title>Genome sequencing of the rare red list fungi Antrodiella citrinella (Flaviporus citrinellus).</title>
        <authorList>
            <person name="Buettner E."/>
            <person name="Kellner H."/>
        </authorList>
    </citation>
    <scope>NUCLEOTIDE SEQUENCE [LARGE SCALE GENOMIC DNA]</scope>
    <source>
        <strain evidence="2 3">DSM 108506</strain>
    </source>
</reference>
<dbReference type="EMBL" id="SGPM01000049">
    <property type="protein sequence ID" value="THH31370.1"/>
    <property type="molecule type" value="Genomic_DNA"/>
</dbReference>
<evidence type="ECO:0000313" key="2">
    <source>
        <dbReference type="EMBL" id="THH31370.1"/>
    </source>
</evidence>
<protein>
    <recommendedName>
        <fullName evidence="1">Fatty acid desaturase domain-containing protein</fullName>
    </recommendedName>
</protein>
<accession>A0A4S4N6C5</accession>
<evidence type="ECO:0000313" key="3">
    <source>
        <dbReference type="Proteomes" id="UP000308730"/>
    </source>
</evidence>
<dbReference type="AlphaFoldDB" id="A0A4S4N6C5"/>
<dbReference type="InterPro" id="IPR005804">
    <property type="entry name" value="FA_desaturase_dom"/>
</dbReference>
<feature type="domain" description="Fatty acid desaturase" evidence="1">
    <location>
        <begin position="280"/>
        <end position="327"/>
    </location>
</feature>
<proteinExistence type="predicted"/>
<dbReference type="OrthoDB" id="1461976at2759"/>
<feature type="domain" description="Fatty acid desaturase" evidence="1">
    <location>
        <begin position="82"/>
        <end position="162"/>
    </location>
</feature>
<name>A0A4S4N6C5_9APHY</name>